<proteinExistence type="predicted"/>
<evidence type="ECO:0000313" key="2">
    <source>
        <dbReference type="Proteomes" id="UP000004217"/>
    </source>
</evidence>
<reference evidence="1 2" key="1">
    <citation type="submission" date="2011-08" db="EMBL/GenBank/DDBJ databases">
        <authorList>
            <person name="Lin Y."/>
            <person name="Hao X."/>
            <person name="Johnstone L."/>
            <person name="Miller S.J."/>
            <person name="Wei G."/>
            <person name="Rensing C."/>
        </authorList>
    </citation>
    <scope>NUCLEOTIDE SEQUENCE [LARGE SCALE GENOMIC DNA]</scope>
    <source>
        <strain evidence="1 2">K42</strain>
    </source>
</reference>
<protein>
    <submittedName>
        <fullName evidence="1">DNA-binding protein</fullName>
    </submittedName>
</protein>
<dbReference type="EMBL" id="AGBF01000099">
    <property type="protein sequence ID" value="EGX57290.1"/>
    <property type="molecule type" value="Genomic_DNA"/>
</dbReference>
<dbReference type="PATRIC" id="fig|700597.3.peg.4644"/>
<keyword evidence="1" id="KW-0238">DNA-binding</keyword>
<keyword evidence="2" id="KW-1185">Reference proteome</keyword>
<dbReference type="GO" id="GO:0003677">
    <property type="term" value="F:DNA binding"/>
    <property type="evidence" value="ECO:0007669"/>
    <property type="project" value="UniProtKB-KW"/>
</dbReference>
<comment type="caution">
    <text evidence="1">The sequence shown here is derived from an EMBL/GenBank/DDBJ whole genome shotgun (WGS) entry which is preliminary data.</text>
</comment>
<sequence>MCGLAERAHTTPWPCGAREMWVSIRPTSLTGRRITAADR</sequence>
<dbReference type="Proteomes" id="UP000004217">
    <property type="component" value="Unassembled WGS sequence"/>
</dbReference>
<gene>
    <name evidence="1" type="ORF">SZN_23641</name>
</gene>
<name>G2GGU4_9ACTN</name>
<accession>G2GGU4</accession>
<dbReference type="AlphaFoldDB" id="G2GGU4"/>
<evidence type="ECO:0000313" key="1">
    <source>
        <dbReference type="EMBL" id="EGX57290.1"/>
    </source>
</evidence>
<organism evidence="1 2">
    <name type="scientific">Streptomyces zinciresistens K42</name>
    <dbReference type="NCBI Taxonomy" id="700597"/>
    <lineage>
        <taxon>Bacteria</taxon>
        <taxon>Bacillati</taxon>
        <taxon>Actinomycetota</taxon>
        <taxon>Actinomycetes</taxon>
        <taxon>Kitasatosporales</taxon>
        <taxon>Streptomycetaceae</taxon>
        <taxon>Streptomyces</taxon>
    </lineage>
</organism>